<reference evidence="2 3" key="1">
    <citation type="submission" date="2022-11" db="EMBL/GenBank/DDBJ databases">
        <title>Desulfobotulus tamanensis H1 sp. nov. - anaerobic, alkaliphilic, sulphate reducing bacterium isolated from terrestrial mud volcano.</title>
        <authorList>
            <person name="Frolova A."/>
            <person name="Merkel A.Y."/>
            <person name="Slobodkin A.I."/>
        </authorList>
    </citation>
    <scope>NUCLEOTIDE SEQUENCE [LARGE SCALE GENOMIC DNA]</scope>
    <source>
        <strain evidence="2 3">H1</strain>
    </source>
</reference>
<dbReference type="RefSeq" id="WP_265423962.1">
    <property type="nucleotide sequence ID" value="NZ_JAPFPW010000003.1"/>
</dbReference>
<keyword evidence="3" id="KW-1185">Reference proteome</keyword>
<name>A0ABT3N6N6_9BACT</name>
<dbReference type="Proteomes" id="UP001209681">
    <property type="component" value="Unassembled WGS sequence"/>
</dbReference>
<comment type="caution">
    <text evidence="2">The sequence shown here is derived from an EMBL/GenBank/DDBJ whole genome shotgun (WGS) entry which is preliminary data.</text>
</comment>
<proteinExistence type="predicted"/>
<dbReference type="EMBL" id="JAPFPW010000003">
    <property type="protein sequence ID" value="MCW7753104.1"/>
    <property type="molecule type" value="Genomic_DNA"/>
</dbReference>
<organism evidence="2 3">
    <name type="scientific">Desulfobotulus pelophilus</name>
    <dbReference type="NCBI Taxonomy" id="2823377"/>
    <lineage>
        <taxon>Bacteria</taxon>
        <taxon>Pseudomonadati</taxon>
        <taxon>Thermodesulfobacteriota</taxon>
        <taxon>Desulfobacteria</taxon>
        <taxon>Desulfobacterales</taxon>
        <taxon>Desulfobacteraceae</taxon>
        <taxon>Desulfobotulus</taxon>
    </lineage>
</organism>
<evidence type="ECO:0000313" key="2">
    <source>
        <dbReference type="EMBL" id="MCW7753104.1"/>
    </source>
</evidence>
<sequence>MKQKYLLSKDTENGLTVKEYAELETGIFSLLCEENFTAETIEMAIADGKEALMGALRTHNMYPPAGFAEPISDAVIALFAGGEERKELLFDDMDFISQEQNIAASYESDDDSSDLIDDLLEDDLDADAYNEDDLDELDESDKKGSIKLADDEGGVDIDI</sequence>
<evidence type="ECO:0000256" key="1">
    <source>
        <dbReference type="SAM" id="MobiDB-lite"/>
    </source>
</evidence>
<accession>A0ABT3N6N6</accession>
<evidence type="ECO:0000313" key="3">
    <source>
        <dbReference type="Proteomes" id="UP001209681"/>
    </source>
</evidence>
<feature type="compositionally biased region" description="Acidic residues" evidence="1">
    <location>
        <begin position="128"/>
        <end position="139"/>
    </location>
</feature>
<feature type="region of interest" description="Disordered" evidence="1">
    <location>
        <begin position="128"/>
        <end position="159"/>
    </location>
</feature>
<feature type="compositionally biased region" description="Basic and acidic residues" evidence="1">
    <location>
        <begin position="140"/>
        <end position="150"/>
    </location>
</feature>
<gene>
    <name evidence="2" type="ORF">OOT00_03790</name>
</gene>
<protein>
    <submittedName>
        <fullName evidence="2">Uncharacterized protein</fullName>
    </submittedName>
</protein>